<feature type="region of interest" description="Disordered" evidence="4">
    <location>
        <begin position="619"/>
        <end position="734"/>
    </location>
</feature>
<proteinExistence type="predicted"/>
<dbReference type="PROSITE" id="PS50294">
    <property type="entry name" value="WD_REPEATS_REGION"/>
    <property type="match status" value="2"/>
</dbReference>
<evidence type="ECO:0000256" key="3">
    <source>
        <dbReference type="PROSITE-ProRule" id="PRU00221"/>
    </source>
</evidence>
<evidence type="ECO:0000256" key="2">
    <source>
        <dbReference type="ARBA" id="ARBA00022737"/>
    </source>
</evidence>
<dbReference type="OrthoDB" id="5573735at2759"/>
<dbReference type="SUPFAM" id="SSF50978">
    <property type="entry name" value="WD40 repeat-like"/>
    <property type="match status" value="1"/>
</dbReference>
<dbReference type="Proteomes" id="UP000596742">
    <property type="component" value="Unassembled WGS sequence"/>
</dbReference>
<keyword evidence="1 3" id="KW-0853">WD repeat</keyword>
<organism evidence="5 6">
    <name type="scientific">Mytilus galloprovincialis</name>
    <name type="common">Mediterranean mussel</name>
    <dbReference type="NCBI Taxonomy" id="29158"/>
    <lineage>
        <taxon>Eukaryota</taxon>
        <taxon>Metazoa</taxon>
        <taxon>Spiralia</taxon>
        <taxon>Lophotrochozoa</taxon>
        <taxon>Mollusca</taxon>
        <taxon>Bivalvia</taxon>
        <taxon>Autobranchia</taxon>
        <taxon>Pteriomorphia</taxon>
        <taxon>Mytilida</taxon>
        <taxon>Mytiloidea</taxon>
        <taxon>Mytilidae</taxon>
        <taxon>Mytilinae</taxon>
        <taxon>Mytilus</taxon>
    </lineage>
</organism>
<protein>
    <submittedName>
        <fullName evidence="5">WD repeat-containing protein 22</fullName>
    </submittedName>
</protein>
<feature type="compositionally biased region" description="Basic residues" evidence="4">
    <location>
        <begin position="714"/>
        <end position="728"/>
    </location>
</feature>
<feature type="compositionally biased region" description="Polar residues" evidence="4">
    <location>
        <begin position="577"/>
        <end position="589"/>
    </location>
</feature>
<feature type="repeat" description="WD" evidence="3">
    <location>
        <begin position="102"/>
        <end position="143"/>
    </location>
</feature>
<feature type="region of interest" description="Disordered" evidence="4">
    <location>
        <begin position="506"/>
        <end position="535"/>
    </location>
</feature>
<feature type="region of interest" description="Disordered" evidence="4">
    <location>
        <begin position="547"/>
        <end position="589"/>
    </location>
</feature>
<dbReference type="PANTHER" id="PTHR15574:SF43">
    <property type="entry name" value="DDB1- AND CUL4-ASSOCIATED FACTOR 5"/>
    <property type="match status" value="1"/>
</dbReference>
<dbReference type="Gene3D" id="2.130.10.10">
    <property type="entry name" value="YVTN repeat-like/Quinoprotein amine dehydrogenase"/>
    <property type="match status" value="2"/>
</dbReference>
<dbReference type="SMART" id="SM00320">
    <property type="entry name" value="WD40"/>
    <property type="match status" value="6"/>
</dbReference>
<accession>A0A8B6C8Z8</accession>
<gene>
    <name evidence="5" type="ORF">MGAL_10B086227</name>
</gene>
<keyword evidence="6" id="KW-1185">Reference proteome</keyword>
<feature type="repeat" description="WD" evidence="3">
    <location>
        <begin position="54"/>
        <end position="89"/>
    </location>
</feature>
<dbReference type="InterPro" id="IPR015943">
    <property type="entry name" value="WD40/YVTN_repeat-like_dom_sf"/>
</dbReference>
<dbReference type="GO" id="GO:0005737">
    <property type="term" value="C:cytoplasm"/>
    <property type="evidence" value="ECO:0007669"/>
    <property type="project" value="TreeGrafter"/>
</dbReference>
<feature type="compositionally biased region" description="Basic residues" evidence="4">
    <location>
        <begin position="547"/>
        <end position="559"/>
    </location>
</feature>
<feature type="compositionally biased region" description="Polar residues" evidence="4">
    <location>
        <begin position="469"/>
        <end position="492"/>
    </location>
</feature>
<dbReference type="GO" id="GO:0045717">
    <property type="term" value="P:negative regulation of fatty acid biosynthetic process"/>
    <property type="evidence" value="ECO:0007669"/>
    <property type="project" value="TreeGrafter"/>
</dbReference>
<dbReference type="Pfam" id="PF00400">
    <property type="entry name" value="WD40"/>
    <property type="match status" value="4"/>
</dbReference>
<evidence type="ECO:0000313" key="6">
    <source>
        <dbReference type="Proteomes" id="UP000596742"/>
    </source>
</evidence>
<feature type="compositionally biased region" description="Basic and acidic residues" evidence="4">
    <location>
        <begin position="456"/>
        <end position="468"/>
    </location>
</feature>
<feature type="repeat" description="WD" evidence="3">
    <location>
        <begin position="331"/>
        <end position="363"/>
    </location>
</feature>
<feature type="compositionally biased region" description="Low complexity" evidence="4">
    <location>
        <begin position="677"/>
        <end position="708"/>
    </location>
</feature>
<dbReference type="InterPro" id="IPR036322">
    <property type="entry name" value="WD40_repeat_dom_sf"/>
</dbReference>
<feature type="compositionally biased region" description="Basic and acidic residues" evidence="4">
    <location>
        <begin position="650"/>
        <end position="662"/>
    </location>
</feature>
<dbReference type="InterPro" id="IPR001680">
    <property type="entry name" value="WD40_rpt"/>
</dbReference>
<sequence length="734" mass="81935">MAFRSFRQNCLSSACDPVGFIGRREIGNTQPNTSSDKFMRHRTSLAKNLFKRELKAHYGCVNAIEFSHQGGQFMSSGGDDRRVLMWNVEKALSDIGSPKIMKGEHNSNIFCIAFDHDNKKIFSGGNDEQVLVHDVESGATLDVFMHDDAVYGLTSDPNNVNVFASACDDGRILVFDIREPASTEPFCLANYTSSMHAVAYNPVEPRLLATANAKEGIGLWDIRKPGSCLLRYGSGLVQQSCMSVCISKMGDRLLALRRRLPPVLYDIKSPFPLCEFDHAGYYNSCTMKSCSFAGDRDQYVLSGSDDCNLYMWKIPDDLSKRQFVNDAHMVLQGHRSIVNQVRFNAANHLILSSGVEKSIKVWSPFPVPTSEGGIDSHSVKKNSVRPAYSHEEYINLVLQTGHVMTHDYSSQSVEEDPRMLAFFDSLVQRELEGFSSSEDFASSDGELLDRIENIHDSDFSDSDSHDSGHVTQNRTSSTLNQENGQEESSVNSFSVTFASAANSRSLDGHADQYSEISNSSDNDSDPENNSLQGGKIIEKLIKERCKQRKLNGKTKRKRPLVTYSSDSSDSEKDKNTASESSTNREQVQGHSLNMLSAHRQRNRLQLKRLKLLRDSALNSDSDINDTESLEENEKNSIHKNAACENLTENSKCEENNKRKNSEEDMGPYLHEAENQPSCSKSLASASSDCFENVENGEGPKNNEPEVNGQQNGFKRLKNKTASRKYRSHSKTEDN</sequence>
<evidence type="ECO:0000256" key="1">
    <source>
        <dbReference type="ARBA" id="ARBA00022574"/>
    </source>
</evidence>
<dbReference type="PROSITE" id="PS00678">
    <property type="entry name" value="WD_REPEATS_1"/>
    <property type="match status" value="1"/>
</dbReference>
<dbReference type="EMBL" id="UYJE01001435">
    <property type="protein sequence ID" value="VDI02103.1"/>
    <property type="molecule type" value="Genomic_DNA"/>
</dbReference>
<dbReference type="GO" id="GO:0080008">
    <property type="term" value="C:Cul4-RING E3 ubiquitin ligase complex"/>
    <property type="evidence" value="ECO:0007669"/>
    <property type="project" value="TreeGrafter"/>
</dbReference>
<name>A0A8B6C8Z8_MYTGA</name>
<feature type="region of interest" description="Disordered" evidence="4">
    <location>
        <begin position="456"/>
        <end position="492"/>
    </location>
</feature>
<comment type="caution">
    <text evidence="5">The sequence shown here is derived from an EMBL/GenBank/DDBJ whole genome shotgun (WGS) entry which is preliminary data.</text>
</comment>
<evidence type="ECO:0000313" key="5">
    <source>
        <dbReference type="EMBL" id="VDI02103.1"/>
    </source>
</evidence>
<dbReference type="AlphaFoldDB" id="A0A8B6C8Z8"/>
<dbReference type="InterPro" id="IPR019775">
    <property type="entry name" value="WD40_repeat_CS"/>
</dbReference>
<dbReference type="PROSITE" id="PS50082">
    <property type="entry name" value="WD_REPEATS_2"/>
    <property type="match status" value="3"/>
</dbReference>
<dbReference type="InterPro" id="IPR045151">
    <property type="entry name" value="DCAF8"/>
</dbReference>
<keyword evidence="2" id="KW-0677">Repeat</keyword>
<evidence type="ECO:0000256" key="4">
    <source>
        <dbReference type="SAM" id="MobiDB-lite"/>
    </source>
</evidence>
<reference evidence="5" key="1">
    <citation type="submission" date="2018-11" db="EMBL/GenBank/DDBJ databases">
        <authorList>
            <person name="Alioto T."/>
            <person name="Alioto T."/>
        </authorList>
    </citation>
    <scope>NUCLEOTIDE SEQUENCE</scope>
</reference>
<dbReference type="PANTHER" id="PTHR15574">
    <property type="entry name" value="WD REPEAT DOMAIN-CONTAINING FAMILY"/>
    <property type="match status" value="1"/>
</dbReference>